<sequence length="110" mass="13254">MEEIVEMSLLLDFYGSLLTEKQNKIMDLYYNNDYSLKEISELTNTSRQAVHDIVKRCHKTLLQYEEKLHMMERFINLENSKEKLLNMLNKVTKENIKEIDHIKKYIIDNI</sequence>
<keyword evidence="4" id="KW-0238">DNA-binding</keyword>
<dbReference type="InterPro" id="IPR054831">
    <property type="entry name" value="UPF0122_fam_protein"/>
</dbReference>
<dbReference type="SUPFAM" id="SSF88659">
    <property type="entry name" value="Sigma3 and sigma4 domains of RNA polymerase sigma factors"/>
    <property type="match status" value="1"/>
</dbReference>
<proteinExistence type="inferred from homology"/>
<organism evidence="4 5">
    <name type="scientific">Clostridium botulinum B2 450</name>
    <dbReference type="NCBI Taxonomy" id="1379739"/>
    <lineage>
        <taxon>Bacteria</taxon>
        <taxon>Bacillati</taxon>
        <taxon>Bacillota</taxon>
        <taxon>Clostridia</taxon>
        <taxon>Eubacteriales</taxon>
        <taxon>Clostridiaceae</taxon>
        <taxon>Clostridium</taxon>
    </lineage>
</organism>
<gene>
    <name evidence="4" type="ORF">N495_12060</name>
</gene>
<dbReference type="PATRIC" id="fig|1379739.3.peg.2796"/>
<dbReference type="AlphaFoldDB" id="A0A0D1BV72"/>
<dbReference type="HOGENOM" id="CLU_129218_0_1_9"/>
<evidence type="ECO:0000256" key="3">
    <source>
        <dbReference type="HAMAP-Rule" id="MF_00245"/>
    </source>
</evidence>
<name>A0A0D1BV72_CLOBO</name>
<dbReference type="InterPro" id="IPR007394">
    <property type="entry name" value="UPF0122"/>
</dbReference>
<dbReference type="Gene3D" id="1.10.10.10">
    <property type="entry name" value="Winged helix-like DNA-binding domain superfamily/Winged helix DNA-binding domain"/>
    <property type="match status" value="1"/>
</dbReference>
<dbReference type="NCBIfam" id="NF001074">
    <property type="entry name" value="PRK00118.2-4"/>
    <property type="match status" value="1"/>
</dbReference>
<dbReference type="PANTHER" id="PTHR40083">
    <property type="entry name" value="UPF0122 PROTEIN CBO2450/CLC_2298"/>
    <property type="match status" value="1"/>
</dbReference>
<dbReference type="Pfam" id="PF04297">
    <property type="entry name" value="UPF0122"/>
    <property type="match status" value="1"/>
</dbReference>
<dbReference type="PANTHER" id="PTHR40083:SF1">
    <property type="entry name" value="UPF0122 PROTEIN YLXM"/>
    <property type="match status" value="1"/>
</dbReference>
<evidence type="ECO:0000313" key="5">
    <source>
        <dbReference type="Proteomes" id="UP000032250"/>
    </source>
</evidence>
<evidence type="ECO:0000256" key="2">
    <source>
        <dbReference type="ARBA" id="ARBA00024764"/>
    </source>
</evidence>
<evidence type="ECO:0000313" key="4">
    <source>
        <dbReference type="EMBL" id="KIS24275.1"/>
    </source>
</evidence>
<dbReference type="EMBL" id="JXSU01000007">
    <property type="protein sequence ID" value="KIS24275.1"/>
    <property type="molecule type" value="Genomic_DNA"/>
</dbReference>
<comment type="similarity">
    <text evidence="1 3">Belongs to the UPF0122 family.</text>
</comment>
<dbReference type="InterPro" id="IPR036388">
    <property type="entry name" value="WH-like_DNA-bd_sf"/>
</dbReference>
<dbReference type="OrthoDB" id="6392at2"/>
<dbReference type="RefSeq" id="WP_003484818.1">
    <property type="nucleotide sequence ID" value="NZ_JXSU01000007.1"/>
</dbReference>
<protein>
    <recommendedName>
        <fullName evidence="3">UPF0122 protein N495_12060</fullName>
    </recommendedName>
</protein>
<evidence type="ECO:0000256" key="1">
    <source>
        <dbReference type="ARBA" id="ARBA00008720"/>
    </source>
</evidence>
<reference evidence="4 5" key="1">
    <citation type="submission" date="2014-06" db="EMBL/GenBank/DDBJ databases">
        <title>Genome characterization of distinct group I Clostridium botulinum lineages.</title>
        <authorList>
            <person name="Giordani F."/>
            <person name="Anselmo A."/>
            <person name="Fillo S."/>
            <person name="Palozzi A.M."/>
            <person name="Fortunato A."/>
            <person name="Gentile B."/>
            <person name="Ciammaruconi A."/>
            <person name="Anniballi F."/>
            <person name="De Medici D."/>
            <person name="Lista F."/>
        </authorList>
    </citation>
    <scope>NUCLEOTIDE SEQUENCE [LARGE SCALE GENOMIC DNA]</scope>
    <source>
        <strain evidence="4 5">B2 450</strain>
    </source>
</reference>
<dbReference type="HAMAP" id="MF_00245">
    <property type="entry name" value="UPF0122"/>
    <property type="match status" value="1"/>
</dbReference>
<dbReference type="GO" id="GO:0003677">
    <property type="term" value="F:DNA binding"/>
    <property type="evidence" value="ECO:0007669"/>
    <property type="project" value="UniProtKB-KW"/>
</dbReference>
<dbReference type="NCBIfam" id="NF045758">
    <property type="entry name" value="YlxM"/>
    <property type="match status" value="1"/>
</dbReference>
<dbReference type="InterPro" id="IPR013324">
    <property type="entry name" value="RNA_pol_sigma_r3/r4-like"/>
</dbReference>
<comment type="caution">
    <text evidence="4">The sequence shown here is derived from an EMBL/GenBank/DDBJ whole genome shotgun (WGS) entry which is preliminary data.</text>
</comment>
<comment type="function">
    <text evidence="2 3">Might take part in the signal recognition particle (SRP) pathway. This is inferred from the conservation of its genetic proximity to ftsY/ffh. May be a regulatory protein.</text>
</comment>
<dbReference type="NCBIfam" id="NF001072">
    <property type="entry name" value="PRK00118.2-2"/>
    <property type="match status" value="1"/>
</dbReference>
<accession>A0A0D1BV72</accession>
<dbReference type="Proteomes" id="UP000032250">
    <property type="component" value="Unassembled WGS sequence"/>
</dbReference>